<dbReference type="CDD" id="cd00371">
    <property type="entry name" value="HMA"/>
    <property type="match status" value="1"/>
</dbReference>
<evidence type="ECO:0000259" key="2">
    <source>
        <dbReference type="PROSITE" id="PS50846"/>
    </source>
</evidence>
<dbReference type="PROSITE" id="PS51257">
    <property type="entry name" value="PROKAR_LIPOPROTEIN"/>
    <property type="match status" value="1"/>
</dbReference>
<dbReference type="PROSITE" id="PS50846">
    <property type="entry name" value="HMA_2"/>
    <property type="match status" value="1"/>
</dbReference>
<dbReference type="Proteomes" id="UP000315017">
    <property type="component" value="Chromosome"/>
</dbReference>
<dbReference type="Gene3D" id="3.30.70.100">
    <property type="match status" value="1"/>
</dbReference>
<dbReference type="Pfam" id="PF00403">
    <property type="entry name" value="HMA"/>
    <property type="match status" value="1"/>
</dbReference>
<feature type="chain" id="PRO_5022089354" evidence="1">
    <location>
        <begin position="29"/>
        <end position="110"/>
    </location>
</feature>
<feature type="signal peptide" evidence="1">
    <location>
        <begin position="1"/>
        <end position="28"/>
    </location>
</feature>
<dbReference type="RefSeq" id="WP_145088155.1">
    <property type="nucleotide sequence ID" value="NZ_CP036274.1"/>
</dbReference>
<dbReference type="InterPro" id="IPR036163">
    <property type="entry name" value="HMA_dom_sf"/>
</dbReference>
<dbReference type="KEGG" id="aagg:ETAA8_23920"/>
<reference evidence="3 4" key="1">
    <citation type="submission" date="2019-02" db="EMBL/GenBank/DDBJ databases">
        <title>Deep-cultivation of Planctomycetes and their phenomic and genomic characterization uncovers novel biology.</title>
        <authorList>
            <person name="Wiegand S."/>
            <person name="Jogler M."/>
            <person name="Boedeker C."/>
            <person name="Pinto D."/>
            <person name="Vollmers J."/>
            <person name="Rivas-Marin E."/>
            <person name="Kohn T."/>
            <person name="Peeters S.H."/>
            <person name="Heuer A."/>
            <person name="Rast P."/>
            <person name="Oberbeckmann S."/>
            <person name="Bunk B."/>
            <person name="Jeske O."/>
            <person name="Meyerdierks A."/>
            <person name="Storesund J.E."/>
            <person name="Kallscheuer N."/>
            <person name="Luecker S."/>
            <person name="Lage O.M."/>
            <person name="Pohl T."/>
            <person name="Merkel B.J."/>
            <person name="Hornburger P."/>
            <person name="Mueller R.-W."/>
            <person name="Bruemmer F."/>
            <person name="Labrenz M."/>
            <person name="Spormann A.M."/>
            <person name="Op den Camp H."/>
            <person name="Overmann J."/>
            <person name="Amann R."/>
            <person name="Jetten M.S.M."/>
            <person name="Mascher T."/>
            <person name="Medema M.H."/>
            <person name="Devos D.P."/>
            <person name="Kaster A.-K."/>
            <person name="Ovreas L."/>
            <person name="Rohde M."/>
            <person name="Galperin M.Y."/>
            <person name="Jogler C."/>
        </authorList>
    </citation>
    <scope>NUCLEOTIDE SEQUENCE [LARGE SCALE GENOMIC DNA]</scope>
    <source>
        <strain evidence="3 4">ETA_A8</strain>
    </source>
</reference>
<gene>
    <name evidence="3" type="ORF">ETAA8_23920</name>
</gene>
<dbReference type="AlphaFoldDB" id="A0A517YAP2"/>
<protein>
    <submittedName>
        <fullName evidence="3">Heavy-metal-associated domain protein</fullName>
    </submittedName>
</protein>
<dbReference type="OrthoDB" id="9801832at2"/>
<dbReference type="EMBL" id="CP036274">
    <property type="protein sequence ID" value="QDU27305.1"/>
    <property type="molecule type" value="Genomic_DNA"/>
</dbReference>
<dbReference type="SUPFAM" id="SSF55008">
    <property type="entry name" value="HMA, heavy metal-associated domain"/>
    <property type="match status" value="1"/>
</dbReference>
<proteinExistence type="predicted"/>
<evidence type="ECO:0000256" key="1">
    <source>
        <dbReference type="SAM" id="SignalP"/>
    </source>
</evidence>
<accession>A0A517YAP2</accession>
<sequence precursor="true">MKSVLTAICVAFIALAFSGCMTSTSTTAVETPPPAGTTLVKLKLPGMVCGGCAEEVKDTLVKVDGVSNIVTDPVKHECSFWSTKSADDIKAKLDELAKSSDKIAGWERLN</sequence>
<dbReference type="InterPro" id="IPR006121">
    <property type="entry name" value="HMA_dom"/>
</dbReference>
<organism evidence="3 4">
    <name type="scientific">Anatilimnocola aggregata</name>
    <dbReference type="NCBI Taxonomy" id="2528021"/>
    <lineage>
        <taxon>Bacteria</taxon>
        <taxon>Pseudomonadati</taxon>
        <taxon>Planctomycetota</taxon>
        <taxon>Planctomycetia</taxon>
        <taxon>Pirellulales</taxon>
        <taxon>Pirellulaceae</taxon>
        <taxon>Anatilimnocola</taxon>
    </lineage>
</organism>
<evidence type="ECO:0000313" key="4">
    <source>
        <dbReference type="Proteomes" id="UP000315017"/>
    </source>
</evidence>
<dbReference type="GO" id="GO:0046872">
    <property type="term" value="F:metal ion binding"/>
    <property type="evidence" value="ECO:0007669"/>
    <property type="project" value="InterPro"/>
</dbReference>
<keyword evidence="1" id="KW-0732">Signal</keyword>
<evidence type="ECO:0000313" key="3">
    <source>
        <dbReference type="EMBL" id="QDU27305.1"/>
    </source>
</evidence>
<name>A0A517YAP2_9BACT</name>
<feature type="domain" description="HMA" evidence="2">
    <location>
        <begin position="38"/>
        <end position="101"/>
    </location>
</feature>
<keyword evidence="4" id="KW-1185">Reference proteome</keyword>